<reference evidence="1 2" key="1">
    <citation type="submission" date="2024-04" db="EMBL/GenBank/DDBJ databases">
        <title>Tritrichomonas musculus Genome.</title>
        <authorList>
            <person name="Alves-Ferreira E."/>
            <person name="Grigg M."/>
            <person name="Lorenzi H."/>
            <person name="Galac M."/>
        </authorList>
    </citation>
    <scope>NUCLEOTIDE SEQUENCE [LARGE SCALE GENOMIC DNA]</scope>
    <source>
        <strain evidence="1 2">EAF2021</strain>
    </source>
</reference>
<sequence length="361" mass="43581">MNCPDFFEKIKELDSLFQEYFEKEEFNESVYQSITDIISFQKMTEVRSKFKILINLMANIVSYHRVGHNFEEKFEKIIQFLDIFKTFTPNQIFKFFRFSRRSLYYFFRHKLITPNDNMLKEIIKNNFHYYLFNYIPNSLYTYKQCGYVIHSVAYSMPQNSQELLEIGENNFQICSLIRKDLVEEFVTYVSTNNFQLNTMIPLSYFETNPFLCGKSVSLIQYAAFFGSIQIFQYLKMNSVYLDQSLWEFAIHGQSPEIIHLLEENRITLPKEKLPGLIEEAIKCHYSNIATYLINKDDELKPDSFYRFAYTYYNFEFFLQEMNYGYIFLFACDYDYIDIAKDIIQEKGFQRHEELIFNNFFF</sequence>
<dbReference type="PANTHER" id="PTHR24159:SF5">
    <property type="entry name" value="ANK_REP_REGION DOMAIN-CONTAINING PROTEIN"/>
    <property type="match status" value="1"/>
</dbReference>
<evidence type="ECO:0000313" key="2">
    <source>
        <dbReference type="Proteomes" id="UP001470230"/>
    </source>
</evidence>
<dbReference type="Proteomes" id="UP001470230">
    <property type="component" value="Unassembled WGS sequence"/>
</dbReference>
<dbReference type="SUPFAM" id="SSF48403">
    <property type="entry name" value="Ankyrin repeat"/>
    <property type="match status" value="1"/>
</dbReference>
<name>A0ABR2GSM8_9EUKA</name>
<protein>
    <recommendedName>
        <fullName evidence="3">DUF3447 domain-containing protein</fullName>
    </recommendedName>
</protein>
<accession>A0ABR2GSM8</accession>
<proteinExistence type="predicted"/>
<evidence type="ECO:0008006" key="3">
    <source>
        <dbReference type="Google" id="ProtNLM"/>
    </source>
</evidence>
<dbReference type="InterPro" id="IPR036770">
    <property type="entry name" value="Ankyrin_rpt-contain_sf"/>
</dbReference>
<dbReference type="PANTHER" id="PTHR24159">
    <property type="match status" value="1"/>
</dbReference>
<dbReference type="EMBL" id="JAPFFF010000062">
    <property type="protein sequence ID" value="KAK8836947.1"/>
    <property type="molecule type" value="Genomic_DNA"/>
</dbReference>
<organism evidence="1 2">
    <name type="scientific">Tritrichomonas musculus</name>
    <dbReference type="NCBI Taxonomy" id="1915356"/>
    <lineage>
        <taxon>Eukaryota</taxon>
        <taxon>Metamonada</taxon>
        <taxon>Parabasalia</taxon>
        <taxon>Tritrichomonadida</taxon>
        <taxon>Tritrichomonadidae</taxon>
        <taxon>Tritrichomonas</taxon>
    </lineage>
</organism>
<keyword evidence="2" id="KW-1185">Reference proteome</keyword>
<evidence type="ECO:0000313" key="1">
    <source>
        <dbReference type="EMBL" id="KAK8836947.1"/>
    </source>
</evidence>
<gene>
    <name evidence="1" type="ORF">M9Y10_036979</name>
</gene>
<comment type="caution">
    <text evidence="1">The sequence shown here is derived from an EMBL/GenBank/DDBJ whole genome shotgun (WGS) entry which is preliminary data.</text>
</comment>